<dbReference type="PANTHER" id="PTHR31528:SF1">
    <property type="entry name" value="4-AMINO-5-HYDROXYMETHYL-2-METHYLPYRIMIDINE PHOSPHATE SYNTHASE THI11-RELATED"/>
    <property type="match status" value="1"/>
</dbReference>
<keyword evidence="5" id="KW-0808">Transferase</keyword>
<dbReference type="SUPFAM" id="SSF53850">
    <property type="entry name" value="Periplasmic binding protein-like II"/>
    <property type="match status" value="1"/>
</dbReference>
<evidence type="ECO:0000256" key="2">
    <source>
        <dbReference type="ARBA" id="ARBA00004948"/>
    </source>
</evidence>
<feature type="chain" id="PRO_5039341750" description="Thiamine pyrimidine synthase" evidence="12">
    <location>
        <begin position="32"/>
        <end position="348"/>
    </location>
</feature>
<evidence type="ECO:0000256" key="3">
    <source>
        <dbReference type="ARBA" id="ARBA00009406"/>
    </source>
</evidence>
<dbReference type="AlphaFoldDB" id="A0A3T0T590"/>
<reference evidence="14 15" key="1">
    <citation type="submission" date="2018-03" db="EMBL/GenBank/DDBJ databases">
        <title>Bacteriophage NCPPB3778 and a type I-E CRISPR drive the evolution of the US Biological Select Agent, Rathayibacter toxicus.</title>
        <authorList>
            <person name="Davis E.W.II."/>
            <person name="Tabima J.F."/>
            <person name="Weisberg A.J."/>
            <person name="Dantas Lopes L."/>
            <person name="Wiseman M.S."/>
            <person name="Wiseman M.S."/>
            <person name="Pupko T."/>
            <person name="Belcher M.S."/>
            <person name="Sechler A.J."/>
            <person name="Tancos M.A."/>
            <person name="Schroeder B.K."/>
            <person name="Murray T.D."/>
            <person name="Luster D.G."/>
            <person name="Schneider W.L."/>
            <person name="Rogers E."/>
            <person name="Andreote F.D."/>
            <person name="Grunwald N.J."/>
            <person name="Putnam M.L."/>
            <person name="Chang J.H."/>
        </authorList>
    </citation>
    <scope>NUCLEOTIDE SEQUENCE [LARGE SCALE GENOMIC DNA]</scope>
    <source>
        <strain evidence="14 15">DSM 15932</strain>
    </source>
</reference>
<keyword evidence="9" id="KW-0408">Iron</keyword>
<dbReference type="GO" id="GO:0009228">
    <property type="term" value="P:thiamine biosynthetic process"/>
    <property type="evidence" value="ECO:0007669"/>
    <property type="project" value="UniProtKB-KW"/>
</dbReference>
<evidence type="ECO:0000256" key="9">
    <source>
        <dbReference type="ARBA" id="ARBA00023004"/>
    </source>
</evidence>
<evidence type="ECO:0000256" key="12">
    <source>
        <dbReference type="SAM" id="SignalP"/>
    </source>
</evidence>
<comment type="function">
    <text evidence="1">Responsible for the formation of the pyrimidine heterocycle in the thiamine biosynthesis pathway. Catalyzes the formation of hydroxymethylpyrimidine phosphate (HMP-P) from histidine and pyridoxal phosphate (PLP). The protein uses PLP and the active site histidine to form HMP-P, generating an inactive enzyme. The enzyme can only undergo a single turnover, which suggests it is a suicide enzyme.</text>
</comment>
<keyword evidence="7" id="KW-0663">Pyridoxal phosphate</keyword>
<evidence type="ECO:0000259" key="13">
    <source>
        <dbReference type="Pfam" id="PF09084"/>
    </source>
</evidence>
<evidence type="ECO:0000256" key="7">
    <source>
        <dbReference type="ARBA" id="ARBA00022898"/>
    </source>
</evidence>
<dbReference type="InterPro" id="IPR015168">
    <property type="entry name" value="SsuA/THI5"/>
</dbReference>
<accession>A0A3T0T590</accession>
<name>A0A3T0T590_9MICO</name>
<dbReference type="InterPro" id="IPR027939">
    <property type="entry name" value="NMT1/THI5"/>
</dbReference>
<feature type="signal peptide" evidence="12">
    <location>
        <begin position="1"/>
        <end position="31"/>
    </location>
</feature>
<evidence type="ECO:0000256" key="8">
    <source>
        <dbReference type="ARBA" id="ARBA00022977"/>
    </source>
</evidence>
<dbReference type="KEGG" id="rfs:C1I64_17925"/>
<protein>
    <recommendedName>
        <fullName evidence="10">Thiamine pyrimidine synthase</fullName>
    </recommendedName>
</protein>
<dbReference type="PROSITE" id="PS51257">
    <property type="entry name" value="PROKAR_LIPOPROTEIN"/>
    <property type="match status" value="1"/>
</dbReference>
<keyword evidence="12" id="KW-0732">Signal</keyword>
<evidence type="ECO:0000256" key="10">
    <source>
        <dbReference type="ARBA" id="ARBA00033171"/>
    </source>
</evidence>
<dbReference type="PANTHER" id="PTHR31528">
    <property type="entry name" value="4-AMINO-5-HYDROXYMETHYL-2-METHYLPYRIMIDINE PHOSPHATE SYNTHASE THI11-RELATED"/>
    <property type="match status" value="1"/>
</dbReference>
<gene>
    <name evidence="14" type="ORF">C1I64_17925</name>
</gene>
<keyword evidence="6" id="KW-0479">Metal-binding</keyword>
<evidence type="ECO:0000256" key="4">
    <source>
        <dbReference type="ARBA" id="ARBA00011738"/>
    </source>
</evidence>
<feature type="domain" description="SsuA/THI5-like" evidence="13">
    <location>
        <begin position="62"/>
        <end position="269"/>
    </location>
</feature>
<dbReference type="GO" id="GO:0046872">
    <property type="term" value="F:metal ion binding"/>
    <property type="evidence" value="ECO:0007669"/>
    <property type="project" value="UniProtKB-KW"/>
</dbReference>
<comment type="subunit">
    <text evidence="4">Homodimer.</text>
</comment>
<dbReference type="Pfam" id="PF09084">
    <property type="entry name" value="NMT1"/>
    <property type="match status" value="1"/>
</dbReference>
<dbReference type="Proteomes" id="UP000285317">
    <property type="component" value="Chromosome"/>
</dbReference>
<evidence type="ECO:0000256" key="11">
    <source>
        <dbReference type="ARBA" id="ARBA00048179"/>
    </source>
</evidence>
<dbReference type="GO" id="GO:0016740">
    <property type="term" value="F:transferase activity"/>
    <property type="evidence" value="ECO:0007669"/>
    <property type="project" value="UniProtKB-KW"/>
</dbReference>
<comment type="similarity">
    <text evidence="3">Belongs to the NMT1/THI5 family.</text>
</comment>
<evidence type="ECO:0000313" key="14">
    <source>
        <dbReference type="EMBL" id="AZZ53732.1"/>
    </source>
</evidence>
<evidence type="ECO:0000256" key="6">
    <source>
        <dbReference type="ARBA" id="ARBA00022723"/>
    </source>
</evidence>
<evidence type="ECO:0000256" key="1">
    <source>
        <dbReference type="ARBA" id="ARBA00003469"/>
    </source>
</evidence>
<comment type="pathway">
    <text evidence="2">Cofactor biosynthesis; thiamine diphosphate biosynthesis.</text>
</comment>
<organism evidence="14 15">
    <name type="scientific">Rathayibacter festucae DSM 15932</name>
    <dbReference type="NCBI Taxonomy" id="1328866"/>
    <lineage>
        <taxon>Bacteria</taxon>
        <taxon>Bacillati</taxon>
        <taxon>Actinomycetota</taxon>
        <taxon>Actinomycetes</taxon>
        <taxon>Micrococcales</taxon>
        <taxon>Microbacteriaceae</taxon>
        <taxon>Rathayibacter</taxon>
    </lineage>
</organism>
<evidence type="ECO:0000313" key="15">
    <source>
        <dbReference type="Proteomes" id="UP000285317"/>
    </source>
</evidence>
<dbReference type="Gene3D" id="3.40.190.10">
    <property type="entry name" value="Periplasmic binding protein-like II"/>
    <property type="match status" value="2"/>
</dbReference>
<comment type="catalytic activity">
    <reaction evidence="11">
        <text>N(6)-(pyridoxal phosphate)-L-lysyl-[4-amino-5-hydroxymethyl-2-methylpyrimidine phosphate synthase] + L-histidyl-[4-amino-5-hydroxymethyl-2-methylpyrimidine phosphate synthase] + 2 Fe(3+) + 4 H2O = L-lysyl-[4-amino-5-hydroxymethyl-2-methylpyrimidine phosphate synthase] + (2S)-2-amino-5-hydroxy-4-oxopentanoyl-[4-amino-5-hydroxymethyl-2-methylpyrimidine phosphate synthase] + 4-amino-2-methyl-5-(phosphooxymethyl)pyrimidine + 3-oxopropanoate + 2 Fe(2+) + 2 H(+)</text>
        <dbReference type="Rhea" id="RHEA:65756"/>
        <dbReference type="Rhea" id="RHEA-COMP:16892"/>
        <dbReference type="Rhea" id="RHEA-COMP:16893"/>
        <dbReference type="Rhea" id="RHEA-COMP:16894"/>
        <dbReference type="Rhea" id="RHEA-COMP:16895"/>
        <dbReference type="ChEBI" id="CHEBI:15377"/>
        <dbReference type="ChEBI" id="CHEBI:15378"/>
        <dbReference type="ChEBI" id="CHEBI:29033"/>
        <dbReference type="ChEBI" id="CHEBI:29034"/>
        <dbReference type="ChEBI" id="CHEBI:29969"/>
        <dbReference type="ChEBI" id="CHEBI:29979"/>
        <dbReference type="ChEBI" id="CHEBI:33190"/>
        <dbReference type="ChEBI" id="CHEBI:58354"/>
        <dbReference type="ChEBI" id="CHEBI:143915"/>
        <dbReference type="ChEBI" id="CHEBI:157692"/>
    </reaction>
    <physiologicalReaction direction="left-to-right" evidence="11">
        <dbReference type="Rhea" id="RHEA:65757"/>
    </physiologicalReaction>
</comment>
<keyword evidence="8" id="KW-0784">Thiamine biosynthesis</keyword>
<sequence>MKVVMPAPLLRRAPRAALALLAGACTVGLLAGCAGSDSSASEGGGTQAATLQLGWIANVENMGPFIGERDGDYADAGVDITITPGGPSTTVEPLVASGKALVGLSSADVVARARNEGAPLVIVGATLQVNPMSIMSLASSPVNTLDDLVGSRLCIQTSGVSIMDGILTANDIEPSDVEYVTADFDPSPLVAGDCDAFVSFLNNQPVTLKLQGIDTVAFPLSDYGYEAWGNVLFTTEEALADETQRAAVKAVVEGTVAGWTTALADPDDAAAYVVDGPGKSQNLDLEQQKLAAEAFVPLVQTAETEQNGLLTMSPEGIAANIATLEGQGVEGDLDSLFDTSILDEIHAG</sequence>
<proteinExistence type="inferred from homology"/>
<dbReference type="EMBL" id="CP028137">
    <property type="protein sequence ID" value="AZZ53732.1"/>
    <property type="molecule type" value="Genomic_DNA"/>
</dbReference>
<evidence type="ECO:0000256" key="5">
    <source>
        <dbReference type="ARBA" id="ARBA00022679"/>
    </source>
</evidence>